<keyword evidence="6" id="KW-0969">Cilium</keyword>
<keyword evidence="4" id="KW-0677">Repeat</keyword>
<evidence type="ECO:0000256" key="8">
    <source>
        <dbReference type="ARBA" id="ARBA00023273"/>
    </source>
</evidence>
<reference evidence="10" key="1">
    <citation type="journal article" date="2006" name="Science">
        <title>Phytophthora genome sequences uncover evolutionary origins and mechanisms of pathogenesis.</title>
        <authorList>
            <person name="Tyler B.M."/>
            <person name="Tripathy S."/>
            <person name="Zhang X."/>
            <person name="Dehal P."/>
            <person name="Jiang R.H."/>
            <person name="Aerts A."/>
            <person name="Arredondo F.D."/>
            <person name="Baxter L."/>
            <person name="Bensasson D."/>
            <person name="Beynon J.L."/>
            <person name="Chapman J."/>
            <person name="Damasceno C.M."/>
            <person name="Dorrance A.E."/>
            <person name="Dou D."/>
            <person name="Dickerman A.W."/>
            <person name="Dubchak I.L."/>
            <person name="Garbelotto M."/>
            <person name="Gijzen M."/>
            <person name="Gordon S.G."/>
            <person name="Govers F."/>
            <person name="Grunwald N.J."/>
            <person name="Huang W."/>
            <person name="Ivors K.L."/>
            <person name="Jones R.W."/>
            <person name="Kamoun S."/>
            <person name="Krampis K."/>
            <person name="Lamour K.H."/>
            <person name="Lee M.K."/>
            <person name="McDonald W.H."/>
            <person name="Medina M."/>
            <person name="Meijer H.J."/>
            <person name="Nordberg E.K."/>
            <person name="Maclean D.J."/>
            <person name="Ospina-Giraldo M.D."/>
            <person name="Morris P.F."/>
            <person name="Phuntumart V."/>
            <person name="Putnam N.H."/>
            <person name="Rash S."/>
            <person name="Rose J.K."/>
            <person name="Sakihama Y."/>
            <person name="Salamov A.A."/>
            <person name="Savidor A."/>
            <person name="Scheuring C.F."/>
            <person name="Smith B.M."/>
            <person name="Sobral B.W."/>
            <person name="Terry A."/>
            <person name="Torto-Alalibo T.A."/>
            <person name="Win J."/>
            <person name="Xu Z."/>
            <person name="Zhang H."/>
            <person name="Grigoriev I.V."/>
            <person name="Rokhsar D.S."/>
            <person name="Boore J.L."/>
        </authorList>
    </citation>
    <scope>NUCLEOTIDE SEQUENCE [LARGE SCALE GENOMIC DNA]</scope>
    <source>
        <strain evidence="10">Pr102</strain>
    </source>
</reference>
<evidence type="ECO:0000313" key="10">
    <source>
        <dbReference type="Proteomes" id="UP000005238"/>
    </source>
</evidence>
<dbReference type="HOGENOM" id="CLU_370683_0_0_1"/>
<evidence type="ECO:0000313" key="9">
    <source>
        <dbReference type="EnsemblProtists" id="Phyra78004"/>
    </source>
</evidence>
<reference evidence="9" key="2">
    <citation type="submission" date="2015-06" db="UniProtKB">
        <authorList>
            <consortium name="EnsemblProtists"/>
        </authorList>
    </citation>
    <scope>IDENTIFICATION</scope>
    <source>
        <strain evidence="9">Pr102</strain>
    </source>
</reference>
<dbReference type="AlphaFoldDB" id="H3GN51"/>
<evidence type="ECO:0000256" key="4">
    <source>
        <dbReference type="ARBA" id="ARBA00022737"/>
    </source>
</evidence>
<evidence type="ECO:0008006" key="11">
    <source>
        <dbReference type="Google" id="ProtNLM"/>
    </source>
</evidence>
<keyword evidence="8" id="KW-0966">Cell projection</keyword>
<dbReference type="EnsemblProtists" id="Phyra78004">
    <property type="protein sequence ID" value="Phyra78004"/>
    <property type="gene ID" value="Phyra78004"/>
</dbReference>
<evidence type="ECO:0000256" key="5">
    <source>
        <dbReference type="ARBA" id="ARBA00022846"/>
    </source>
</evidence>
<sequence length="830" mass="91983">MVSWMKSSPLDPRVLANVVRSYEGDTLQVVECDVPVYHGKGRLEFKTGFTYVGDFVHGRMHGPGRIEWHDSGVVYEGEFTHNEITGRGTYWWPNGSSYVGDVKNGKRHGRGVFVTGDRGVLLQQSNSEEAHEQEAGETGGETPKPLLFAYRSTTDNPNVMEHDAEEDGAVHDDNKGDVGLDTGLVLAQSNARYDGEWENGLPHGYGELVFDAARNIRYEGQFVGGKREGNGHMHYADGSVYTGDWQADVKCGRGVMTWMAPPGVDELSNPEDAMPLERYDGEWVNDCQHGFGRHVWLVSPLSSLSTVSPTRMRSSISSPHDKNWYEGEFHEGLRHGRGVFFYANGARYEGEWKANVKDGYGLFFYEDGRVFVGQFRQDRSLEGSYATAATAGLHAPASPAPFVAPTAPTAPATALSPSQSPSSSSSVAGIALFVNDLLPIVDAPKRENARKAVEHAALRINTELRSLYRGCIKESRRASASAANDPDDTGTLLEVFECQQLLSQCGFYFPSGRLESLMQDVRRAQRASALACAASMNMAEHFLDDLPHEHRSRHPIDPTRLEVVPWDELLLFREFVELLVRIAHSWVMTAEAEGVIDLATSSDSTAFLADVFSDLYDQMMRERQETLSQSPPTWLALLRAELMGKKLHSIFTKHHDRLQDLYCSCAAPSVLRQHEDVSEHDIGEQEPQLPLNKHVEEVSIRSVLVMLRNDASPEAPIFTADFQIRDALSALNRAFTSSSPPLKPGLLRSIVGSNSSESNDDGEPDAFFVGTTLVFSEFLDAVAVVLFTKQHLALESSKKETKQLTPQDLPLHVLVDKFMQSVRLETHPSV</sequence>
<dbReference type="InParanoid" id="H3GN51"/>
<evidence type="ECO:0000256" key="1">
    <source>
        <dbReference type="ARBA" id="ARBA00004230"/>
    </source>
</evidence>
<keyword evidence="7" id="KW-0206">Cytoskeleton</keyword>
<organism evidence="9 10">
    <name type="scientific">Phytophthora ramorum</name>
    <name type="common">Sudden oak death agent</name>
    <dbReference type="NCBI Taxonomy" id="164328"/>
    <lineage>
        <taxon>Eukaryota</taxon>
        <taxon>Sar</taxon>
        <taxon>Stramenopiles</taxon>
        <taxon>Oomycota</taxon>
        <taxon>Peronosporomycetes</taxon>
        <taxon>Peronosporales</taxon>
        <taxon>Peronosporaceae</taxon>
        <taxon>Phytophthora</taxon>
    </lineage>
</organism>
<name>H3GN51_PHYRM</name>
<dbReference type="SMART" id="SM00698">
    <property type="entry name" value="MORN"/>
    <property type="match status" value="9"/>
</dbReference>
<keyword evidence="10" id="KW-1185">Reference proteome</keyword>
<dbReference type="GO" id="GO:0031514">
    <property type="term" value="C:motile cilium"/>
    <property type="evidence" value="ECO:0007669"/>
    <property type="project" value="UniProtKB-SubCell"/>
</dbReference>
<protein>
    <recommendedName>
        <fullName evidence="11">VPS9 domain-containing protein</fullName>
    </recommendedName>
</protein>
<dbReference type="PANTHER" id="PTHR46613">
    <property type="entry name" value="RADIAL SPOKE HEAD 10 HOMOLOG B-RELATED"/>
    <property type="match status" value="1"/>
</dbReference>
<dbReference type="Proteomes" id="UP000005238">
    <property type="component" value="Unassembled WGS sequence"/>
</dbReference>
<evidence type="ECO:0000256" key="2">
    <source>
        <dbReference type="ARBA" id="ARBA00004430"/>
    </source>
</evidence>
<dbReference type="OMA" id="QYIHATF"/>
<keyword evidence="3" id="KW-0963">Cytoplasm</keyword>
<proteinExistence type="predicted"/>
<evidence type="ECO:0000256" key="6">
    <source>
        <dbReference type="ARBA" id="ARBA00023069"/>
    </source>
</evidence>
<dbReference type="SUPFAM" id="SSF82185">
    <property type="entry name" value="Histone H3 K4-specific methyltransferase SET7/9 N-terminal domain"/>
    <property type="match status" value="3"/>
</dbReference>
<dbReference type="Gene3D" id="2.20.110.10">
    <property type="entry name" value="Histone H3 K4-specific methyltransferase SET7/9 N-terminal domain"/>
    <property type="match status" value="4"/>
</dbReference>
<dbReference type="VEuPathDB" id="FungiDB:KRP22_10331"/>
<dbReference type="Pfam" id="PF02493">
    <property type="entry name" value="MORN"/>
    <property type="match status" value="9"/>
</dbReference>
<dbReference type="eggNOG" id="KOG0231">
    <property type="taxonomic scope" value="Eukaryota"/>
</dbReference>
<dbReference type="PANTHER" id="PTHR46613:SF1">
    <property type="entry name" value="RADIAL SPOKE HEAD 10 HOMOLOG B-RELATED"/>
    <property type="match status" value="1"/>
</dbReference>
<keyword evidence="5" id="KW-0282">Flagellum</keyword>
<dbReference type="EMBL" id="DS566025">
    <property type="status" value="NOT_ANNOTATED_CDS"/>
    <property type="molecule type" value="Genomic_DNA"/>
</dbReference>
<dbReference type="STRING" id="164328.H3GN51"/>
<comment type="subcellular location">
    <subcellularLocation>
        <location evidence="1">Cell projection</location>
        <location evidence="1">Cilium</location>
        <location evidence="1">Flagellum</location>
    </subcellularLocation>
    <subcellularLocation>
        <location evidence="2">Cytoplasm</location>
        <location evidence="2">Cytoskeleton</location>
        <location evidence="2">Cilium axoneme</location>
    </subcellularLocation>
</comment>
<dbReference type="GO" id="GO:0005930">
    <property type="term" value="C:axoneme"/>
    <property type="evidence" value="ECO:0007669"/>
    <property type="project" value="UniProtKB-SubCell"/>
</dbReference>
<evidence type="ECO:0000256" key="3">
    <source>
        <dbReference type="ARBA" id="ARBA00022490"/>
    </source>
</evidence>
<dbReference type="VEuPathDB" id="FungiDB:KRP23_218"/>
<evidence type="ECO:0000256" key="7">
    <source>
        <dbReference type="ARBA" id="ARBA00023212"/>
    </source>
</evidence>
<dbReference type="InterPro" id="IPR003409">
    <property type="entry name" value="MORN"/>
</dbReference>
<accession>H3GN51</accession>